<dbReference type="InterPro" id="IPR000600">
    <property type="entry name" value="ROK"/>
</dbReference>
<name>A0A9X2XUC8_9BACT</name>
<keyword evidence="3" id="KW-1185">Reference proteome</keyword>
<reference evidence="2" key="2">
    <citation type="submission" date="2023-04" db="EMBL/GenBank/DDBJ databases">
        <title>Paracnuella aquatica gen. nov., sp. nov., a member of the family Chitinophagaceae isolated from a hot spring.</title>
        <authorList>
            <person name="Wang C."/>
        </authorList>
    </citation>
    <scope>NUCLEOTIDE SEQUENCE</scope>
    <source>
        <strain evidence="2">LB-8</strain>
    </source>
</reference>
<dbReference type="SUPFAM" id="SSF53067">
    <property type="entry name" value="Actin-like ATPase domain"/>
    <property type="match status" value="1"/>
</dbReference>
<protein>
    <submittedName>
        <fullName evidence="2">ROK family protein</fullName>
    </submittedName>
</protein>
<dbReference type="PANTHER" id="PTHR18964:SF149">
    <property type="entry name" value="BIFUNCTIONAL UDP-N-ACETYLGLUCOSAMINE 2-EPIMERASE_N-ACETYLMANNOSAMINE KINASE"/>
    <property type="match status" value="1"/>
</dbReference>
<proteinExistence type="inferred from homology"/>
<dbReference type="SUPFAM" id="SSF46785">
    <property type="entry name" value="Winged helix' DNA-binding domain"/>
    <property type="match status" value="1"/>
</dbReference>
<dbReference type="InterPro" id="IPR036390">
    <property type="entry name" value="WH_DNA-bd_sf"/>
</dbReference>
<sequence>MPDKTLLYKKKIIKHLYFNSVLSCTELSGRIKKSLPVTTKILNDLIEEGQVIEKGHAPSTGGRRPATYSLNPGLLYIVAVAMDQFVTRIAILNTLNNEVEREKRFELPLPGNKDALSDLTVMIAQVIDQSGIPKDKIAGIGIGMPGFVDVRKGVNYSFLQAPGSSITSYISNAVNLPVFIDNDSSLIALAELRFGAARERSNAMVINLGWGIGLGMVLNGELFRGHNGFAGEFSHIPIFSNGKLCSCGKRGCLETEASMLVVIQKAIEGLKQGRLSRLKPSLLEHFEQASESIIAAAREGDQYAIELFSEAGYNIGRGVAILIHLMNPEVVVLSGRGAGAGKIWLAPIQQALNEHCIPRLADNTSIEFSTLGYRAELIGAASLVMDYFEKEPFEQKRLMEQQSI</sequence>
<dbReference type="AlphaFoldDB" id="A0A9X2XUC8"/>
<dbReference type="Pfam" id="PF00480">
    <property type="entry name" value="ROK"/>
    <property type="match status" value="1"/>
</dbReference>
<dbReference type="InterPro" id="IPR036388">
    <property type="entry name" value="WH-like_DNA-bd_sf"/>
</dbReference>
<dbReference type="Proteomes" id="UP001155483">
    <property type="component" value="Unassembled WGS sequence"/>
</dbReference>
<comment type="caution">
    <text evidence="2">The sequence shown here is derived from an EMBL/GenBank/DDBJ whole genome shotgun (WGS) entry which is preliminary data.</text>
</comment>
<dbReference type="InterPro" id="IPR043129">
    <property type="entry name" value="ATPase_NBD"/>
</dbReference>
<dbReference type="RefSeq" id="WP_279296183.1">
    <property type="nucleotide sequence ID" value="NZ_JAOTIF010000002.1"/>
</dbReference>
<accession>A0A9X2XUC8</accession>
<dbReference type="Gene3D" id="1.10.10.10">
    <property type="entry name" value="Winged helix-like DNA-binding domain superfamily/Winged helix DNA-binding domain"/>
    <property type="match status" value="1"/>
</dbReference>
<gene>
    <name evidence="2" type="ORF">OCK74_06405</name>
</gene>
<dbReference type="Gene3D" id="3.30.420.40">
    <property type="match status" value="2"/>
</dbReference>
<dbReference type="PANTHER" id="PTHR18964">
    <property type="entry name" value="ROK (REPRESSOR, ORF, KINASE) FAMILY"/>
    <property type="match status" value="1"/>
</dbReference>
<comment type="similarity">
    <text evidence="1">Belongs to the ROK (NagC/XylR) family.</text>
</comment>
<dbReference type="EMBL" id="JAOTIF010000002">
    <property type="protein sequence ID" value="MCU7548740.1"/>
    <property type="molecule type" value="Genomic_DNA"/>
</dbReference>
<organism evidence="2 3">
    <name type="scientific">Paraflavisolibacter caeni</name>
    <dbReference type="NCBI Taxonomy" id="2982496"/>
    <lineage>
        <taxon>Bacteria</taxon>
        <taxon>Pseudomonadati</taxon>
        <taxon>Bacteroidota</taxon>
        <taxon>Chitinophagia</taxon>
        <taxon>Chitinophagales</taxon>
        <taxon>Chitinophagaceae</taxon>
        <taxon>Paraflavisolibacter</taxon>
    </lineage>
</organism>
<evidence type="ECO:0000313" key="2">
    <source>
        <dbReference type="EMBL" id="MCU7548740.1"/>
    </source>
</evidence>
<evidence type="ECO:0000256" key="1">
    <source>
        <dbReference type="ARBA" id="ARBA00006479"/>
    </source>
</evidence>
<reference evidence="2" key="1">
    <citation type="submission" date="2022-09" db="EMBL/GenBank/DDBJ databases">
        <authorList>
            <person name="Yuan C."/>
            <person name="Ke Z."/>
        </authorList>
    </citation>
    <scope>NUCLEOTIDE SEQUENCE</scope>
    <source>
        <strain evidence="2">LB-8</strain>
    </source>
</reference>
<evidence type="ECO:0000313" key="3">
    <source>
        <dbReference type="Proteomes" id="UP001155483"/>
    </source>
</evidence>